<feature type="domain" description="DUF281" evidence="2">
    <location>
        <begin position="175"/>
        <end position="226"/>
    </location>
</feature>
<keyword evidence="1" id="KW-0732">Signal</keyword>
<feature type="signal peptide" evidence="1">
    <location>
        <begin position="1"/>
        <end position="22"/>
    </location>
</feature>
<dbReference type="eggNOG" id="ENOG502TI8B">
    <property type="taxonomic scope" value="Eukaryota"/>
</dbReference>
<dbReference type="InterPro" id="IPR005098">
    <property type="entry name" value="DUF281"/>
</dbReference>
<dbReference type="AlphaFoldDB" id="G0NJC4"/>
<gene>
    <name evidence="3" type="ORF">CAEBREN_03952</name>
</gene>
<dbReference type="InParanoid" id="G0NJC4"/>
<dbReference type="HOGENOM" id="CLU_566508_0_0_1"/>
<dbReference type="OMA" id="QTNAIME"/>
<feature type="domain" description="DUF281" evidence="2">
    <location>
        <begin position="278"/>
        <end position="331"/>
    </location>
</feature>
<proteinExistence type="predicted"/>
<dbReference type="PANTHER" id="PTHR36517:SF1">
    <property type="entry name" value="C6 DOMAIN-CONTAINING PROTEIN-RELATED"/>
    <property type="match status" value="1"/>
</dbReference>
<organism evidence="4">
    <name type="scientific">Caenorhabditis brenneri</name>
    <name type="common">Nematode worm</name>
    <dbReference type="NCBI Taxonomy" id="135651"/>
    <lineage>
        <taxon>Eukaryota</taxon>
        <taxon>Metazoa</taxon>
        <taxon>Ecdysozoa</taxon>
        <taxon>Nematoda</taxon>
        <taxon>Chromadorea</taxon>
        <taxon>Rhabditida</taxon>
        <taxon>Rhabditina</taxon>
        <taxon>Rhabditomorpha</taxon>
        <taxon>Rhabditoidea</taxon>
        <taxon>Rhabditidae</taxon>
        <taxon>Peloderinae</taxon>
        <taxon>Caenorhabditis</taxon>
    </lineage>
</organism>
<reference evidence="4" key="1">
    <citation type="submission" date="2011-07" db="EMBL/GenBank/DDBJ databases">
        <authorList>
            <consortium name="Caenorhabditis brenneri Sequencing and Analysis Consortium"/>
            <person name="Wilson R.K."/>
        </authorList>
    </citation>
    <scope>NUCLEOTIDE SEQUENCE [LARGE SCALE GENOMIC DNA]</scope>
    <source>
        <strain evidence="4">PB2801</strain>
    </source>
</reference>
<keyword evidence="4" id="KW-1185">Reference proteome</keyword>
<protein>
    <recommendedName>
        <fullName evidence="2">DUF281 domain-containing protein</fullName>
    </recommendedName>
</protein>
<sequence length="506" mass="52380">MVLLLIRLILVLLFQRITVVEGCVRTIPPEEYYPSSTLPMETDLCKTCKIDEIEPENMPTGTVFESTPITGDCITTTAKCSRTDGKVCTSVTISSVTSTGSTVLGTTPNGNGVSVRLDCEDDGLFSSGATTRIIQLACEFTGCELPCTTCDIAPMAPTGLPAGESFEYSQTLGPDGCVTAPVSCKRTDGLICQKISLLGPGGVEITSGTGTTAAGTTLTCQGDGKFAAGGVTGINQLSCVFTDCSACTTCDISTIAPPTPAPTGTMFESEELAAPGACKSTKVTCSRTDGQICVGVAVQQATIPSGTTAVITSANSGTASGTLTCGPDGFYLANGQQISQLSCVYTDCKAACESCNAATLTPPALPTGTSFTYTDMAIPGCKSTEVTCKKDDMKLCDQISISVTNPSGSTQLSNVAMVNKLSVFLTCGNDGLYAFDATESISALSCNFVGCPSCETCSIMAIAPLDLPPELDFDVEYVCPSVQVSHYLFFQRTRGSGSLQVDQSDL</sequence>
<evidence type="ECO:0000259" key="2">
    <source>
        <dbReference type="Pfam" id="PF03436"/>
    </source>
</evidence>
<accession>G0NJC4</accession>
<feature type="domain" description="DUF281" evidence="2">
    <location>
        <begin position="72"/>
        <end position="124"/>
    </location>
</feature>
<dbReference type="OrthoDB" id="5906551at2759"/>
<evidence type="ECO:0000313" key="4">
    <source>
        <dbReference type="Proteomes" id="UP000008068"/>
    </source>
</evidence>
<evidence type="ECO:0000256" key="1">
    <source>
        <dbReference type="SAM" id="SignalP"/>
    </source>
</evidence>
<feature type="chain" id="PRO_5003405389" description="DUF281 domain-containing protein" evidence="1">
    <location>
        <begin position="23"/>
        <end position="506"/>
    </location>
</feature>
<feature type="domain" description="DUF281" evidence="2">
    <location>
        <begin position="380"/>
        <end position="433"/>
    </location>
</feature>
<evidence type="ECO:0000313" key="3">
    <source>
        <dbReference type="EMBL" id="EGT32263.1"/>
    </source>
</evidence>
<dbReference type="Proteomes" id="UP000008068">
    <property type="component" value="Unassembled WGS sequence"/>
</dbReference>
<dbReference type="EMBL" id="GL379895">
    <property type="protein sequence ID" value="EGT32263.1"/>
    <property type="molecule type" value="Genomic_DNA"/>
</dbReference>
<dbReference type="Pfam" id="PF03436">
    <property type="entry name" value="DUF281"/>
    <property type="match status" value="4"/>
</dbReference>
<dbReference type="PANTHER" id="PTHR36517">
    <property type="entry name" value="PROTEIN CBG25732"/>
    <property type="match status" value="1"/>
</dbReference>
<name>G0NJC4_CAEBE</name>